<dbReference type="EMBL" id="ATDL01000015">
    <property type="protein sequence ID" value="ERJ58874.1"/>
    <property type="molecule type" value="Genomic_DNA"/>
</dbReference>
<dbReference type="Proteomes" id="UP000016584">
    <property type="component" value="Unassembled WGS sequence"/>
</dbReference>
<evidence type="ECO:0000313" key="1">
    <source>
        <dbReference type="EMBL" id="ERJ58874.1"/>
    </source>
</evidence>
<reference evidence="1 2" key="1">
    <citation type="journal article" date="2013" name="Genome Announc.">
        <title>The Draft Genome Sequence of Sphingomonas paucimobilis Strain HER1398 (Proteobacteria), Host to the Giant PAU Phage, Indicates That It Is a Member of the Genus Sphingobacterium (Bacteroidetes).</title>
        <authorList>
            <person name="White R.A.III."/>
            <person name="Suttle C.A."/>
        </authorList>
    </citation>
    <scope>NUCLEOTIDE SEQUENCE [LARGE SCALE GENOMIC DNA]</scope>
    <source>
        <strain evidence="1 2">HER1398</strain>
    </source>
</reference>
<proteinExistence type="predicted"/>
<organism evidence="1 2">
    <name type="scientific">Sphingobacterium paucimobilis HER1398</name>
    <dbReference type="NCBI Taxonomy" id="1346330"/>
    <lineage>
        <taxon>Bacteria</taxon>
        <taxon>Pseudomonadati</taxon>
        <taxon>Bacteroidota</taxon>
        <taxon>Sphingobacteriia</taxon>
        <taxon>Sphingobacteriales</taxon>
        <taxon>Sphingobacteriaceae</taxon>
        <taxon>Sphingobacterium</taxon>
    </lineage>
</organism>
<protein>
    <submittedName>
        <fullName evidence="1">Uncharacterized protein</fullName>
    </submittedName>
</protein>
<dbReference type="PATRIC" id="fig|1346330.5.peg.2205"/>
<name>U2J1M4_9SPHI</name>
<dbReference type="AlphaFoldDB" id="U2J1M4"/>
<accession>U2J1M4</accession>
<keyword evidence="2" id="KW-1185">Reference proteome</keyword>
<evidence type="ECO:0000313" key="2">
    <source>
        <dbReference type="Proteomes" id="UP000016584"/>
    </source>
</evidence>
<sequence length="90" mass="10553">MTYFNLDHTPYEEGRERLDSVKNVTVQFLPDGSFQSPEGNGSYTLSKDSIYLNLNGKKTAFKYEVNNSKLMIESYIKRPEYLIRSRLYLE</sequence>
<comment type="caution">
    <text evidence="1">The sequence shown here is derived from an EMBL/GenBank/DDBJ whole genome shotgun (WGS) entry which is preliminary data.</text>
</comment>
<gene>
    <name evidence="1" type="ORF">M472_08835</name>
</gene>